<dbReference type="Proteomes" id="UP000310314">
    <property type="component" value="Unassembled WGS sequence"/>
</dbReference>
<keyword evidence="2" id="KW-1185">Reference proteome</keyword>
<accession>A0A5S3QLI8</accession>
<proteinExistence type="predicted"/>
<organism evidence="1 2">
    <name type="scientific">Maribacter algarum</name>
    <name type="common">ex Zhang et al. 2020</name>
    <dbReference type="NCBI Taxonomy" id="2578118"/>
    <lineage>
        <taxon>Bacteria</taxon>
        <taxon>Pseudomonadati</taxon>
        <taxon>Bacteroidota</taxon>
        <taxon>Flavobacteriia</taxon>
        <taxon>Flavobacteriales</taxon>
        <taxon>Flavobacteriaceae</taxon>
        <taxon>Maribacter</taxon>
    </lineage>
</organism>
<dbReference type="EMBL" id="VATY01000001">
    <property type="protein sequence ID" value="TMM58744.1"/>
    <property type="molecule type" value="Genomic_DNA"/>
</dbReference>
<evidence type="ECO:0000313" key="2">
    <source>
        <dbReference type="Proteomes" id="UP000310314"/>
    </source>
</evidence>
<name>A0A5S3QLI8_9FLAO</name>
<reference evidence="1 2" key="1">
    <citation type="submission" date="2019-05" db="EMBL/GenBank/DDBJ databases">
        <authorList>
            <person name="Zhang J.-Y."/>
            <person name="Feg X."/>
            <person name="Du Z.-J."/>
        </authorList>
    </citation>
    <scope>NUCLEOTIDE SEQUENCE [LARGE SCALE GENOMIC DNA]</scope>
    <source>
        <strain evidence="1 2">RZ26</strain>
    </source>
</reference>
<dbReference type="AlphaFoldDB" id="A0A5S3QLI8"/>
<comment type="caution">
    <text evidence="1">The sequence shown here is derived from an EMBL/GenBank/DDBJ whole genome shotgun (WGS) entry which is preliminary data.</text>
</comment>
<protein>
    <submittedName>
        <fullName evidence="1">Uncharacterized protein</fullName>
    </submittedName>
</protein>
<sequence length="146" mass="16531">MQLLDLRLKILLVTAIVLCSGICFGQERITKETKVILVVDNKSDVVEHIVLLANFQKTEEKQLMKNYGHHKFFLGLLKGSYHLNKNTIVPGKNTTVVIYTDKQFSPIEEFFQSENISPGDEFNLGETKAKVIANKKGELVIKTQKP</sequence>
<gene>
    <name evidence="1" type="ORF">FEE95_04745</name>
</gene>
<evidence type="ECO:0000313" key="1">
    <source>
        <dbReference type="EMBL" id="TMM58744.1"/>
    </source>
</evidence>